<dbReference type="PATRIC" id="fig|158899.10.peg.197"/>
<protein>
    <submittedName>
        <fullName evidence="1">Uncharacterized protein</fullName>
    </submittedName>
</protein>
<organism evidence="1">
    <name type="scientific">Collimonas fungivorans</name>
    <dbReference type="NCBI Taxonomy" id="158899"/>
    <lineage>
        <taxon>Bacteria</taxon>
        <taxon>Pseudomonadati</taxon>
        <taxon>Pseudomonadota</taxon>
        <taxon>Betaproteobacteria</taxon>
        <taxon>Burkholderiales</taxon>
        <taxon>Oxalobacteraceae</taxon>
        <taxon>Collimonas</taxon>
    </lineage>
</organism>
<accession>A0A127P663</accession>
<evidence type="ECO:0000313" key="1">
    <source>
        <dbReference type="EMBL" id="AMO92931.1"/>
    </source>
</evidence>
<proteinExistence type="predicted"/>
<sequence>MYLLFAEPGLLDNQGACLAAHAADYGLTTQQLSSDVSRQSELVAALSSCSGMAP</sequence>
<name>A0A127P663_9BURK</name>
<reference evidence="1 2" key="1">
    <citation type="submission" date="2015-11" db="EMBL/GenBank/DDBJ databases">
        <title>Exploring the genomic traits of fungus-feeding bacterial genus Collimonas.</title>
        <authorList>
            <person name="Song C."/>
            <person name="Schmidt R."/>
            <person name="de Jager V."/>
            <person name="Krzyzanowska D."/>
            <person name="Jongedijk E."/>
            <person name="Cankar K."/>
            <person name="Beekwilder J."/>
            <person name="van Veen A."/>
            <person name="de Boer W."/>
            <person name="van Veen J.A."/>
            <person name="Garbeva P."/>
        </authorList>
    </citation>
    <scope>NUCLEOTIDE SEQUENCE [LARGE SCALE GENOMIC DNA]</scope>
    <source>
        <strain evidence="1 2">Ter6</strain>
    </source>
</reference>
<gene>
    <name evidence="1" type="ORF">CFter6_0200</name>
</gene>
<dbReference type="AlphaFoldDB" id="A0A127P663"/>
<dbReference type="EMBL" id="CP013232">
    <property type="protein sequence ID" value="AMO92931.1"/>
    <property type="molecule type" value="Genomic_DNA"/>
</dbReference>
<evidence type="ECO:0000313" key="2">
    <source>
        <dbReference type="Proteomes" id="UP000072421"/>
    </source>
</evidence>
<dbReference type="Proteomes" id="UP000072421">
    <property type="component" value="Chromosome"/>
</dbReference>